<evidence type="ECO:0000313" key="7">
    <source>
        <dbReference type="EMBL" id="RFA28948.1"/>
    </source>
</evidence>
<dbReference type="GO" id="GO:0046872">
    <property type="term" value="F:metal ion binding"/>
    <property type="evidence" value="ECO:0007669"/>
    <property type="project" value="UniProtKB-KW"/>
</dbReference>
<dbReference type="Gene3D" id="3.30.70.1020">
    <property type="entry name" value="Trehalose-6-phosphate phosphatase related protein, domain 2"/>
    <property type="match status" value="1"/>
</dbReference>
<protein>
    <recommendedName>
        <fullName evidence="6">Trehalose 6-phosphate phosphatase</fullName>
        <ecNumber evidence="6">3.1.3.12</ecNumber>
    </recommendedName>
</protein>
<dbReference type="PANTHER" id="PTHR43768">
    <property type="entry name" value="TREHALOSE 6-PHOSPHATE PHOSPHATASE"/>
    <property type="match status" value="1"/>
</dbReference>
<dbReference type="EC" id="3.1.3.12" evidence="6"/>
<dbReference type="NCBIfam" id="TIGR00685">
    <property type="entry name" value="T6PP"/>
    <property type="match status" value="1"/>
</dbReference>
<sequence>MRGSSHGGAAADDADELVERLRALASTDRLLVALDFDGTLAPEVDDPERARALPEARAAVLRLNDLPGTRVALISGRAMESLEQVVNLPDSVLLVGSHGVEFRLDSPDVTLSLDTVELEQVEVLSEVLEDVAAGLDQVWVETKPAGFALHTRLATERDSRRAHLQALSETQAEIEGLTVREGKNVIEFSVRNATKGEALLHLKEYAKATAVLYAGDDVTDEDGFAVLGPRDFGLKSGPGTTIAEFRVADPREVAGVLALLADLRAGTDR</sequence>
<evidence type="ECO:0000256" key="4">
    <source>
        <dbReference type="ARBA" id="ARBA00022801"/>
    </source>
</evidence>
<dbReference type="Gene3D" id="3.40.50.1000">
    <property type="entry name" value="HAD superfamily/HAD-like"/>
    <property type="match status" value="1"/>
</dbReference>
<dbReference type="PANTHER" id="PTHR43768:SF3">
    <property type="entry name" value="TREHALOSE 6-PHOSPHATE PHOSPHATASE"/>
    <property type="match status" value="1"/>
</dbReference>
<evidence type="ECO:0000256" key="6">
    <source>
        <dbReference type="RuleBase" id="RU361117"/>
    </source>
</evidence>
<comment type="catalytic activity">
    <reaction evidence="1 6">
        <text>alpha,alpha-trehalose 6-phosphate + H2O = alpha,alpha-trehalose + phosphate</text>
        <dbReference type="Rhea" id="RHEA:23420"/>
        <dbReference type="ChEBI" id="CHEBI:15377"/>
        <dbReference type="ChEBI" id="CHEBI:16551"/>
        <dbReference type="ChEBI" id="CHEBI:43474"/>
        <dbReference type="ChEBI" id="CHEBI:58429"/>
        <dbReference type="EC" id="3.1.3.12"/>
    </reaction>
</comment>
<dbReference type="Pfam" id="PF02358">
    <property type="entry name" value="Trehalose_PPase"/>
    <property type="match status" value="1"/>
</dbReference>
<dbReference type="AlphaFoldDB" id="A0A3E0WDE9"/>
<evidence type="ECO:0000313" key="8">
    <source>
        <dbReference type="Proteomes" id="UP000257080"/>
    </source>
</evidence>
<dbReference type="InterPro" id="IPR036412">
    <property type="entry name" value="HAD-like_sf"/>
</dbReference>
<evidence type="ECO:0000256" key="3">
    <source>
        <dbReference type="ARBA" id="ARBA00008770"/>
    </source>
</evidence>
<proteinExistence type="inferred from homology"/>
<dbReference type="EMBL" id="NBXE01000008">
    <property type="protein sequence ID" value="RFA28948.1"/>
    <property type="molecule type" value="Genomic_DNA"/>
</dbReference>
<name>A0A3E0WDE9_9MICO</name>
<comment type="function">
    <text evidence="5 6">Removes the phosphate from trehalose 6-phosphate to produce free trehalose.</text>
</comment>
<dbReference type="InterPro" id="IPR006379">
    <property type="entry name" value="HAD-SF_hydro_IIB"/>
</dbReference>
<keyword evidence="6" id="KW-0460">Magnesium</keyword>
<gene>
    <name evidence="7" type="ORF">B7R25_03560</name>
</gene>
<accession>A0A3E0WDE9</accession>
<comment type="caution">
    <text evidence="7">The sequence shown here is derived from an EMBL/GenBank/DDBJ whole genome shotgun (WGS) entry which is preliminary data.</text>
</comment>
<evidence type="ECO:0000256" key="2">
    <source>
        <dbReference type="ARBA" id="ARBA00005199"/>
    </source>
</evidence>
<dbReference type="CDD" id="cd01627">
    <property type="entry name" value="HAD_TPP"/>
    <property type="match status" value="1"/>
</dbReference>
<reference evidence="7 8" key="1">
    <citation type="submission" date="2017-04" db="EMBL/GenBank/DDBJ databases">
        <title>Comparative genome analysis of Subtercola boreus.</title>
        <authorList>
            <person name="Cho Y.-J."/>
            <person name="Cho A."/>
            <person name="Kim O.-S."/>
            <person name="Lee J.-I."/>
        </authorList>
    </citation>
    <scope>NUCLEOTIDE SEQUENCE [LARGE SCALE GENOMIC DNA]</scope>
    <source>
        <strain evidence="7 8">P28004</strain>
    </source>
</reference>
<dbReference type="UniPathway" id="UPA00299"/>
<dbReference type="GO" id="GO:0004805">
    <property type="term" value="F:trehalose-phosphatase activity"/>
    <property type="evidence" value="ECO:0007669"/>
    <property type="project" value="UniProtKB-EC"/>
</dbReference>
<dbReference type="InterPro" id="IPR003337">
    <property type="entry name" value="Trehalose_PPase"/>
</dbReference>
<dbReference type="NCBIfam" id="TIGR01484">
    <property type="entry name" value="HAD-SF-IIB"/>
    <property type="match status" value="1"/>
</dbReference>
<organism evidence="7 8">
    <name type="scientific">Subtercola boreus</name>
    <dbReference type="NCBI Taxonomy" id="120213"/>
    <lineage>
        <taxon>Bacteria</taxon>
        <taxon>Bacillati</taxon>
        <taxon>Actinomycetota</taxon>
        <taxon>Actinomycetes</taxon>
        <taxon>Micrococcales</taxon>
        <taxon>Microbacteriaceae</taxon>
        <taxon>Subtercola</taxon>
    </lineage>
</organism>
<dbReference type="InterPro" id="IPR023214">
    <property type="entry name" value="HAD_sf"/>
</dbReference>
<comment type="pathway">
    <text evidence="2 6">Glycan biosynthesis; trehalose biosynthesis.</text>
</comment>
<dbReference type="Proteomes" id="UP000257080">
    <property type="component" value="Unassembled WGS sequence"/>
</dbReference>
<dbReference type="InterPro" id="IPR044651">
    <property type="entry name" value="OTSB-like"/>
</dbReference>
<evidence type="ECO:0000256" key="5">
    <source>
        <dbReference type="ARBA" id="ARBA00024179"/>
    </source>
</evidence>
<evidence type="ECO:0000256" key="1">
    <source>
        <dbReference type="ARBA" id="ARBA00000500"/>
    </source>
</evidence>
<keyword evidence="4 6" id="KW-0378">Hydrolase</keyword>
<comment type="similarity">
    <text evidence="3 6">Belongs to the trehalose phosphatase family.</text>
</comment>
<dbReference type="GO" id="GO:0005992">
    <property type="term" value="P:trehalose biosynthetic process"/>
    <property type="evidence" value="ECO:0007669"/>
    <property type="project" value="UniProtKB-UniPathway"/>
</dbReference>
<dbReference type="OrthoDB" id="9816160at2"/>
<keyword evidence="6" id="KW-0479">Metal-binding</keyword>
<dbReference type="SUPFAM" id="SSF56784">
    <property type="entry name" value="HAD-like"/>
    <property type="match status" value="1"/>
</dbReference>
<comment type="cofactor">
    <cofactor evidence="6">
        <name>Mg(2+)</name>
        <dbReference type="ChEBI" id="CHEBI:18420"/>
    </cofactor>
</comment>